<protein>
    <submittedName>
        <fullName evidence="1">Uncharacterized protein</fullName>
    </submittedName>
</protein>
<proteinExistence type="predicted"/>
<comment type="caution">
    <text evidence="1">The sequence shown here is derived from an EMBL/GenBank/DDBJ whole genome shotgun (WGS) entry which is preliminary data.</text>
</comment>
<sequence length="96" mass="10921">MSNKPSRLYFSAKDFAREVAPEIARMLNDRNYRPPATRLEKVATVRPEAPNLSSAINEVLKATDRLEADQYTRGEHAAIQQLIEAAKRLRTAARRK</sequence>
<name>A0A4R3RKU1_9HYPH</name>
<accession>A0A4R3RKU1</accession>
<dbReference type="AlphaFoldDB" id="A0A4R3RKU1"/>
<gene>
    <name evidence="1" type="ORF">EV129_10914</name>
</gene>
<evidence type="ECO:0000313" key="1">
    <source>
        <dbReference type="EMBL" id="TCU35424.1"/>
    </source>
</evidence>
<organism evidence="1 2">
    <name type="scientific">Rhizobium azibense</name>
    <dbReference type="NCBI Taxonomy" id="1136135"/>
    <lineage>
        <taxon>Bacteria</taxon>
        <taxon>Pseudomonadati</taxon>
        <taxon>Pseudomonadota</taxon>
        <taxon>Alphaproteobacteria</taxon>
        <taxon>Hyphomicrobiales</taxon>
        <taxon>Rhizobiaceae</taxon>
        <taxon>Rhizobium/Agrobacterium group</taxon>
        <taxon>Rhizobium</taxon>
    </lineage>
</organism>
<dbReference type="EMBL" id="SMBK01000009">
    <property type="protein sequence ID" value="TCU35424.1"/>
    <property type="molecule type" value="Genomic_DNA"/>
</dbReference>
<reference evidence="1 2" key="1">
    <citation type="submission" date="2019-03" db="EMBL/GenBank/DDBJ databases">
        <title>Genomic Encyclopedia of Type Strains, Phase IV (KMG-V): Genome sequencing to study the core and pangenomes of soil and plant-associated prokaryotes.</title>
        <authorList>
            <person name="Whitman W."/>
        </authorList>
    </citation>
    <scope>NUCLEOTIDE SEQUENCE [LARGE SCALE GENOMIC DNA]</scope>
    <source>
        <strain evidence="1 2">IE4868</strain>
    </source>
</reference>
<evidence type="ECO:0000313" key="2">
    <source>
        <dbReference type="Proteomes" id="UP000295507"/>
    </source>
</evidence>
<dbReference type="Proteomes" id="UP000295507">
    <property type="component" value="Unassembled WGS sequence"/>
</dbReference>
<dbReference type="RefSeq" id="WP_132552367.1">
    <property type="nucleotide sequence ID" value="NZ_SMBK01000009.1"/>
</dbReference>